<dbReference type="InterPro" id="IPR013078">
    <property type="entry name" value="His_Pase_superF_clade-1"/>
</dbReference>
<gene>
    <name evidence="2" type="ORF">ATO12_24445</name>
</gene>
<dbReference type="RefSeq" id="WP_034245519.1">
    <property type="nucleotide sequence ID" value="NZ_AQRA01000009.1"/>
</dbReference>
<accession>A0A023BQ40</accession>
<comment type="caution">
    <text evidence="2">The sequence shown here is derived from an EMBL/GenBank/DDBJ whole genome shotgun (WGS) entry which is preliminary data.</text>
</comment>
<evidence type="ECO:0000313" key="2">
    <source>
        <dbReference type="EMBL" id="EZH72091.1"/>
    </source>
</evidence>
<dbReference type="OrthoDB" id="3296006at2"/>
<dbReference type="Gene3D" id="3.40.50.1240">
    <property type="entry name" value="Phosphoglycerate mutase-like"/>
    <property type="match status" value="1"/>
</dbReference>
<evidence type="ECO:0000313" key="3">
    <source>
        <dbReference type="Proteomes" id="UP000023541"/>
    </source>
</evidence>
<keyword evidence="3" id="KW-1185">Reference proteome</keyword>
<dbReference type="eggNOG" id="COG0406">
    <property type="taxonomic scope" value="Bacteria"/>
</dbReference>
<dbReference type="InterPro" id="IPR029033">
    <property type="entry name" value="His_PPase_superfam"/>
</dbReference>
<dbReference type="AlphaFoldDB" id="A0A023BQ40"/>
<keyword evidence="1" id="KW-0732">Signal</keyword>
<dbReference type="EMBL" id="AQRA01000009">
    <property type="protein sequence ID" value="EZH72091.1"/>
    <property type="molecule type" value="Genomic_DNA"/>
</dbReference>
<protein>
    <recommendedName>
        <fullName evidence="4">Phosphoglycerate mutase</fullName>
    </recommendedName>
</protein>
<organism evidence="2 3">
    <name type="scientific">Aquimarina atlantica</name>
    <dbReference type="NCBI Taxonomy" id="1317122"/>
    <lineage>
        <taxon>Bacteria</taxon>
        <taxon>Pseudomonadati</taxon>
        <taxon>Bacteroidota</taxon>
        <taxon>Flavobacteriia</taxon>
        <taxon>Flavobacteriales</taxon>
        <taxon>Flavobacteriaceae</taxon>
        <taxon>Aquimarina</taxon>
    </lineage>
</organism>
<dbReference type="SUPFAM" id="SSF53254">
    <property type="entry name" value="Phosphoglycerate mutase-like"/>
    <property type="match status" value="1"/>
</dbReference>
<dbReference type="PROSITE" id="PS51257">
    <property type="entry name" value="PROKAR_LIPOPROTEIN"/>
    <property type="match status" value="1"/>
</dbReference>
<sequence length="170" mass="19240">MKPIFILLIFLSSWVSSCQSNSPQQQVTTTYFLVRHAEKDLSDPGNRNPDLTEAGKIRSENWAKMLVDVPVDMVYTTDYIRTRKTAEPIAKSKNLELILYNPRNLNDTEFQEKTKGKTVVVVGHSNTTPAFVNKIIGKEKYSAIDEKIYGKLFIIKVTGDIITDTVLTIN</sequence>
<feature type="signal peptide" evidence="1">
    <location>
        <begin position="1"/>
        <end position="18"/>
    </location>
</feature>
<reference evidence="2 3" key="1">
    <citation type="submission" date="2014-04" db="EMBL/GenBank/DDBJ databases">
        <title>Aquimarina sp. 22II-S11-z7 Genome Sequencing.</title>
        <authorList>
            <person name="Lai Q."/>
        </authorList>
    </citation>
    <scope>NUCLEOTIDE SEQUENCE [LARGE SCALE GENOMIC DNA]</scope>
    <source>
        <strain evidence="2 3">22II-S11-z7</strain>
    </source>
</reference>
<proteinExistence type="predicted"/>
<evidence type="ECO:0008006" key="4">
    <source>
        <dbReference type="Google" id="ProtNLM"/>
    </source>
</evidence>
<dbReference type="Proteomes" id="UP000023541">
    <property type="component" value="Unassembled WGS sequence"/>
</dbReference>
<dbReference type="STRING" id="1317122.ATO12_24445"/>
<feature type="chain" id="PRO_5001511749" description="Phosphoglycerate mutase" evidence="1">
    <location>
        <begin position="19"/>
        <end position="170"/>
    </location>
</feature>
<name>A0A023BQ40_9FLAO</name>
<dbReference type="Pfam" id="PF00300">
    <property type="entry name" value="His_Phos_1"/>
    <property type="match status" value="1"/>
</dbReference>
<evidence type="ECO:0000256" key="1">
    <source>
        <dbReference type="SAM" id="SignalP"/>
    </source>
</evidence>
<dbReference type="CDD" id="cd07067">
    <property type="entry name" value="HP_PGM_like"/>
    <property type="match status" value="1"/>
</dbReference>